<dbReference type="GO" id="GO:0046314">
    <property type="term" value="P:phosphocreatine biosynthetic process"/>
    <property type="evidence" value="ECO:0007669"/>
    <property type="project" value="InterPro"/>
</dbReference>
<dbReference type="GO" id="GO:0005615">
    <property type="term" value="C:extracellular space"/>
    <property type="evidence" value="ECO:0007669"/>
    <property type="project" value="TreeGrafter"/>
</dbReference>
<comment type="activity regulation">
    <text evidence="5">Appears to be allosterically activated by the binding of pArg-containing polypeptides to the pArg-binding pocket localized in the C-terminal domain of McsB.</text>
</comment>
<gene>
    <name evidence="5" type="primary">mcsB</name>
    <name evidence="9" type="ordered locus">Desdi_0401</name>
</gene>
<feature type="binding site" evidence="5 6">
    <location>
        <position position="89"/>
    </location>
    <ligand>
        <name>ATP</name>
        <dbReference type="ChEBI" id="CHEBI:30616"/>
    </ligand>
</feature>
<evidence type="ECO:0000313" key="9">
    <source>
        <dbReference type="EMBL" id="AGA67947.1"/>
    </source>
</evidence>
<name>L0F452_DESDL</name>
<dbReference type="PANTHER" id="PTHR11547:SF38">
    <property type="entry name" value="ARGININE KINASE 1-RELATED"/>
    <property type="match status" value="1"/>
</dbReference>
<dbReference type="HAMAP" id="MF_00602">
    <property type="entry name" value="Prot_Arg_kinase"/>
    <property type="match status" value="1"/>
</dbReference>
<dbReference type="CDD" id="cd07930">
    <property type="entry name" value="bacterial_phosphagen_kinase"/>
    <property type="match status" value="1"/>
</dbReference>
<comment type="catalytic activity">
    <reaction evidence="5">
        <text>L-arginyl-[protein] + ATP = N(omega)-phospho-L-arginyl-[protein] + ADP + H(+)</text>
        <dbReference type="Rhea" id="RHEA:43384"/>
        <dbReference type="Rhea" id="RHEA-COMP:10532"/>
        <dbReference type="Rhea" id="RHEA-COMP:10533"/>
        <dbReference type="ChEBI" id="CHEBI:15378"/>
        <dbReference type="ChEBI" id="CHEBI:29965"/>
        <dbReference type="ChEBI" id="CHEBI:30616"/>
        <dbReference type="ChEBI" id="CHEBI:83226"/>
        <dbReference type="ChEBI" id="CHEBI:456216"/>
        <dbReference type="EC" id="2.7.14.1"/>
    </reaction>
</comment>
<dbReference type="EMBL" id="CP003344">
    <property type="protein sequence ID" value="AGA67947.1"/>
    <property type="molecule type" value="Genomic_DNA"/>
</dbReference>
<dbReference type="PROSITE" id="PS51510">
    <property type="entry name" value="PHOSPHAGEN_KINASE_C"/>
    <property type="match status" value="1"/>
</dbReference>
<dbReference type="RefSeq" id="WP_015260954.1">
    <property type="nucleotide sequence ID" value="NC_019903.1"/>
</dbReference>
<evidence type="ECO:0000256" key="6">
    <source>
        <dbReference type="PROSITE-ProRule" id="PRU00843"/>
    </source>
</evidence>
<evidence type="ECO:0000256" key="1">
    <source>
        <dbReference type="ARBA" id="ARBA00022679"/>
    </source>
</evidence>
<keyword evidence="10" id="KW-1185">Reference proteome</keyword>
<feature type="binding site" evidence="5 6">
    <location>
        <begin position="205"/>
        <end position="210"/>
    </location>
    <ligand>
        <name>ATP</name>
        <dbReference type="ChEBI" id="CHEBI:30616"/>
    </ligand>
</feature>
<keyword evidence="4 5" id="KW-0067">ATP-binding</keyword>
<dbReference type="Pfam" id="PF00217">
    <property type="entry name" value="ATP-gua_Ptrans"/>
    <property type="match status" value="1"/>
</dbReference>
<keyword evidence="2 5" id="KW-0547">Nucleotide-binding</keyword>
<reference evidence="10" key="1">
    <citation type="submission" date="2012-02" db="EMBL/GenBank/DDBJ databases">
        <title>Complete sequence of Desulfitobacterium dichloroeliminans LMG P-21439.</title>
        <authorList>
            <person name="Lucas S."/>
            <person name="Han J."/>
            <person name="Lapidus A."/>
            <person name="Cheng J.-F."/>
            <person name="Goodwin L."/>
            <person name="Pitluck S."/>
            <person name="Peters L."/>
            <person name="Ovchinnikova G."/>
            <person name="Teshima H."/>
            <person name="Detter J.C."/>
            <person name="Han C."/>
            <person name="Tapia R."/>
            <person name="Land M."/>
            <person name="Hauser L."/>
            <person name="Kyrpides N."/>
            <person name="Ivanova N."/>
            <person name="Pagani I."/>
            <person name="Kruse T."/>
            <person name="de Vos W.M."/>
            <person name="Boon N."/>
            <person name="Smidt H."/>
            <person name="Woyke T."/>
        </authorList>
    </citation>
    <scope>NUCLEOTIDE SEQUENCE [LARGE SCALE GENOMIC DNA]</scope>
    <source>
        <strain evidence="10">LMG P-21439 / DCA1</strain>
    </source>
</reference>
<evidence type="ECO:0000256" key="4">
    <source>
        <dbReference type="ARBA" id="ARBA00022840"/>
    </source>
</evidence>
<evidence type="ECO:0000256" key="2">
    <source>
        <dbReference type="ARBA" id="ARBA00022741"/>
    </source>
</evidence>
<keyword evidence="3 5" id="KW-0418">Kinase</keyword>
<dbReference type="eggNOG" id="COG3869">
    <property type="taxonomic scope" value="Bacteria"/>
</dbReference>
<dbReference type="InterPro" id="IPR014746">
    <property type="entry name" value="Gln_synth/guanido_kin_cat_dom"/>
</dbReference>
<dbReference type="PANTHER" id="PTHR11547">
    <property type="entry name" value="ARGININE OR CREATINE KINASE"/>
    <property type="match status" value="1"/>
</dbReference>
<proteinExistence type="inferred from homology"/>
<dbReference type="InterPro" id="IPR022414">
    <property type="entry name" value="ATP-guanido_PTrfase_cat"/>
</dbReference>
<dbReference type="OrthoDB" id="9791353at2"/>
<dbReference type="HOGENOM" id="CLU_066591_1_0_9"/>
<dbReference type="EC" id="2.7.14.1" evidence="5"/>
<keyword evidence="1 5" id="KW-0808">Transferase</keyword>
<evidence type="ECO:0000313" key="10">
    <source>
        <dbReference type="Proteomes" id="UP000010797"/>
    </source>
</evidence>
<dbReference type="InterPro" id="IPR000749">
    <property type="entry name" value="ATP-guanido_PTrfase"/>
</dbReference>
<dbReference type="Proteomes" id="UP000010797">
    <property type="component" value="Chromosome"/>
</dbReference>
<dbReference type="STRING" id="871963.Desdi_0401"/>
<dbReference type="GO" id="GO:1990424">
    <property type="term" value="F:protein arginine kinase activity"/>
    <property type="evidence" value="ECO:0007669"/>
    <property type="project" value="UniProtKB-EC"/>
</dbReference>
<feature type="short sequence motif" description="RDXXRA motif of the pArg binding pocket involved in allosteric regulation" evidence="5">
    <location>
        <begin position="334"/>
        <end position="339"/>
    </location>
</feature>
<comment type="function">
    <text evidence="5">Catalyzes the specific phosphorylation of arginine residues in proteins.</text>
</comment>
<dbReference type="InterPro" id="IPR022415">
    <property type="entry name" value="ATP-guanido_PTrfase_AS"/>
</dbReference>
<feature type="domain" description="Phosphagen kinase C-terminal" evidence="8">
    <location>
        <begin position="22"/>
        <end position="252"/>
    </location>
</feature>
<evidence type="ECO:0000256" key="7">
    <source>
        <dbReference type="RuleBase" id="RU000505"/>
    </source>
</evidence>
<dbReference type="Gene3D" id="3.30.590.10">
    <property type="entry name" value="Glutamine synthetase/guanido kinase, catalytic domain"/>
    <property type="match status" value="1"/>
</dbReference>
<dbReference type="InterPro" id="IPR023660">
    <property type="entry name" value="Arg_Kinase"/>
</dbReference>
<feature type="binding site" evidence="5 6">
    <location>
        <begin position="174"/>
        <end position="178"/>
    </location>
    <ligand>
        <name>ATP</name>
        <dbReference type="ChEBI" id="CHEBI:30616"/>
    </ligand>
</feature>
<dbReference type="GO" id="GO:0004111">
    <property type="term" value="F:creatine kinase activity"/>
    <property type="evidence" value="ECO:0007669"/>
    <property type="project" value="InterPro"/>
</dbReference>
<dbReference type="AlphaFoldDB" id="L0F452"/>
<organism evidence="9 10">
    <name type="scientific">Desulfitobacterium dichloroeliminans (strain LMG P-21439 / DCA1)</name>
    <dbReference type="NCBI Taxonomy" id="871963"/>
    <lineage>
        <taxon>Bacteria</taxon>
        <taxon>Bacillati</taxon>
        <taxon>Bacillota</taxon>
        <taxon>Clostridia</taxon>
        <taxon>Eubacteriales</taxon>
        <taxon>Desulfitobacteriaceae</taxon>
        <taxon>Desulfitobacterium</taxon>
    </lineage>
</organism>
<dbReference type="NCBIfam" id="NF002194">
    <property type="entry name" value="PRK01059.1-4"/>
    <property type="match status" value="1"/>
</dbReference>
<evidence type="ECO:0000256" key="3">
    <source>
        <dbReference type="ARBA" id="ARBA00022777"/>
    </source>
</evidence>
<sequence length="361" mass="40766">MERKEHLLKHSEWMKERPDMPVVLSSRIRLARNLEGVPFPLGLSQEASQEIEEKLSQQLEKLAIDGQKLTYYSIKDLTAIEQYVLIEKHLISPALVSARGARGVAINPDHRVSVMVNEEDHLRIQILLPGNQLEEAFRMANTLDDELEHRLDLAYRENQGYLTACPTNVGTGMRASVMVHIPALVMTHRVQQLLGALNHLGLAVRGLYGEGSQAFGHIYQVSNQITLGKSEEDTLTHLEAVTRQIVEQEVHAREGLGREARLTLEDKVWRARGTLENARLLKSEDALQSLSLDRLGVDMGILPPHQRSFSTLLVETLPASLQYILEKELTPEQRDEQRANFVRMAMSEVKETNKEGGNQNE</sequence>
<dbReference type="PROSITE" id="PS00112">
    <property type="entry name" value="PHOSPHAGEN_KINASE"/>
    <property type="match status" value="1"/>
</dbReference>
<comment type="similarity">
    <text evidence="5 6 7">Belongs to the ATP:guanido phosphotransferase family.</text>
</comment>
<accession>L0F452</accession>
<dbReference type="GO" id="GO:0005524">
    <property type="term" value="F:ATP binding"/>
    <property type="evidence" value="ECO:0007669"/>
    <property type="project" value="UniProtKB-UniRule"/>
</dbReference>
<keyword evidence="5" id="KW-0021">Allosteric enzyme</keyword>
<feature type="binding site" evidence="5 6">
    <location>
        <begin position="25"/>
        <end position="29"/>
    </location>
    <ligand>
        <name>ATP</name>
        <dbReference type="ChEBI" id="CHEBI:30616"/>
    </ligand>
</feature>
<evidence type="ECO:0000259" key="8">
    <source>
        <dbReference type="PROSITE" id="PS51510"/>
    </source>
</evidence>
<dbReference type="KEGG" id="ddl:Desdi_0401"/>
<dbReference type="SUPFAM" id="SSF55931">
    <property type="entry name" value="Glutamine synthetase/guanido kinase"/>
    <property type="match status" value="1"/>
</dbReference>
<evidence type="ECO:0000256" key="5">
    <source>
        <dbReference type="HAMAP-Rule" id="MF_00602"/>
    </source>
</evidence>
<feature type="binding site" evidence="5 6">
    <location>
        <position position="123"/>
    </location>
    <ligand>
        <name>ATP</name>
        <dbReference type="ChEBI" id="CHEBI:30616"/>
    </ligand>
</feature>
<protein>
    <recommendedName>
        <fullName evidence="5">Protein-arginine kinase</fullName>
        <ecNumber evidence="5">2.7.14.1</ecNumber>
    </recommendedName>
</protein>